<accession>A0ABY4J0E2</accession>
<organism evidence="1 2">
    <name type="scientific">Microbacterium aurugineum</name>
    <dbReference type="NCBI Taxonomy" id="2851642"/>
    <lineage>
        <taxon>Bacteria</taxon>
        <taxon>Bacillati</taxon>
        <taxon>Actinomycetota</taxon>
        <taxon>Actinomycetes</taxon>
        <taxon>Micrococcales</taxon>
        <taxon>Microbacteriaceae</taxon>
        <taxon>Microbacterium</taxon>
    </lineage>
</organism>
<dbReference type="InterPro" id="IPR029060">
    <property type="entry name" value="PIN-like_dom_sf"/>
</dbReference>
<evidence type="ECO:0008006" key="3">
    <source>
        <dbReference type="Google" id="ProtNLM"/>
    </source>
</evidence>
<dbReference type="EMBL" id="CP078078">
    <property type="protein sequence ID" value="UPL17495.1"/>
    <property type="molecule type" value="Genomic_DNA"/>
</dbReference>
<keyword evidence="2" id="KW-1185">Reference proteome</keyword>
<dbReference type="RefSeq" id="WP_261812502.1">
    <property type="nucleotide sequence ID" value="NZ_CP078078.1"/>
</dbReference>
<evidence type="ECO:0000313" key="1">
    <source>
        <dbReference type="EMBL" id="UPL17495.1"/>
    </source>
</evidence>
<name>A0ABY4J0E2_9MICO</name>
<gene>
    <name evidence="1" type="ORF">KV397_06885</name>
</gene>
<sequence length="353" mass="38495">MTVVVVDTNALPRGHFSLPALERLLKVAGDASTVVVPEVVVWEWAEHAHSSYVAVEEAAKAVRVDPSILSRPVVDPAPAVEELAERILNSLPVQVKLWSPDREVWRAALRDQVLQVGSGETKSDVKTGAADAVVLACVEAESSEAEDVVLLVTNDRKLRSNALLFDNVRCSTGDKGLLAAMYSFTPATDDLELRLMEQLPEYMNELIGVGGDAVSFSEYGVSVHFGDGHGGWPAGAVLSSLWFNRIDIAEIHDLQVESGEGKRRGLAELRVFGVIKGMILEYHDPKLGALTASRTEVDFSQDFVDVTVEVEWDLNWRIHQVRATGSAVLVQVGPMEDESDDDGVNHFWAMAEA</sequence>
<evidence type="ECO:0000313" key="2">
    <source>
        <dbReference type="Proteomes" id="UP000830631"/>
    </source>
</evidence>
<protein>
    <recommendedName>
        <fullName evidence="3">DUF4935 domain-containing protein</fullName>
    </recommendedName>
</protein>
<dbReference type="Gene3D" id="3.40.50.1010">
    <property type="entry name" value="5'-nuclease"/>
    <property type="match status" value="1"/>
</dbReference>
<proteinExistence type="predicted"/>
<dbReference type="Proteomes" id="UP000830631">
    <property type="component" value="Chromosome"/>
</dbReference>
<dbReference type="SUPFAM" id="SSF88723">
    <property type="entry name" value="PIN domain-like"/>
    <property type="match status" value="1"/>
</dbReference>
<reference evidence="1 2" key="1">
    <citation type="submission" date="2021-06" db="EMBL/GenBank/DDBJ databases">
        <title>Genome-based taxonomic framework of Microbacterium strains isolated from marine environment, the description of four new species and reclassification of four preexisting species.</title>
        <authorList>
            <person name="Lee S.D."/>
            <person name="Kim S.-M."/>
            <person name="Byeon Y.-S."/>
            <person name="Yang H.L."/>
            <person name="Kim I.S."/>
        </authorList>
    </citation>
    <scope>NUCLEOTIDE SEQUENCE [LARGE SCALE GENOMIC DNA]</scope>
    <source>
        <strain evidence="1 2">KSW4-10</strain>
    </source>
</reference>